<name>A0A061IW78_TRYRA</name>
<accession>A0A061IW78</accession>
<reference evidence="1 2" key="1">
    <citation type="submission" date="2013-07" db="EMBL/GenBank/DDBJ databases">
        <authorList>
            <person name="Stoco P.H."/>
            <person name="Wagner G."/>
            <person name="Gerber A."/>
            <person name="Zaha A."/>
            <person name="Thompson C."/>
            <person name="Bartholomeu D.C."/>
            <person name="Luckemeyer D.D."/>
            <person name="Bahia D."/>
            <person name="Loreto E."/>
            <person name="Prestes E.B."/>
            <person name="Lima F.M."/>
            <person name="Rodrigues-Luiz G."/>
            <person name="Vallejo G.A."/>
            <person name="Filho J.F."/>
            <person name="Monteiro K.M."/>
            <person name="Tyler K.M."/>
            <person name="de Almeida L.G."/>
            <person name="Ortiz M.F."/>
            <person name="Siervo M.A."/>
            <person name="de Moraes M.H."/>
            <person name="Cunha O.L."/>
            <person name="Mendonca-Neto R."/>
            <person name="Silva R."/>
            <person name="Teixeira S.M."/>
            <person name="Murta S.M."/>
            <person name="Sincero T.C."/>
            <person name="Mendes T.A."/>
            <person name="Urmenyi T.P."/>
            <person name="Silva V.G."/>
            <person name="da Rocha W.D."/>
            <person name="Andersson B."/>
            <person name="Romanha A.J."/>
            <person name="Steindel M."/>
            <person name="de Vasconcelos A.T."/>
            <person name="Grisard E.C."/>
        </authorList>
    </citation>
    <scope>NUCLEOTIDE SEQUENCE [LARGE SCALE GENOMIC DNA]</scope>
    <source>
        <strain evidence="1 2">SC58</strain>
    </source>
</reference>
<evidence type="ECO:0000313" key="1">
    <source>
        <dbReference type="EMBL" id="ESL07403.1"/>
    </source>
</evidence>
<comment type="caution">
    <text evidence="1">The sequence shown here is derived from an EMBL/GenBank/DDBJ whole genome shotgun (WGS) entry which is preliminary data.</text>
</comment>
<dbReference type="SUPFAM" id="SSF50978">
    <property type="entry name" value="WD40 repeat-like"/>
    <property type="match status" value="1"/>
</dbReference>
<dbReference type="InterPro" id="IPR015943">
    <property type="entry name" value="WD40/YVTN_repeat-like_dom_sf"/>
</dbReference>
<keyword evidence="2" id="KW-1185">Reference proteome</keyword>
<gene>
    <name evidence="1" type="ORF">TRSC58_04907</name>
</gene>
<dbReference type="EMBL" id="AUPL01004907">
    <property type="protein sequence ID" value="ESL07403.1"/>
    <property type="molecule type" value="Genomic_DNA"/>
</dbReference>
<evidence type="ECO:0000313" key="2">
    <source>
        <dbReference type="Proteomes" id="UP000031737"/>
    </source>
</evidence>
<dbReference type="AlphaFoldDB" id="A0A061IW78"/>
<dbReference type="OrthoDB" id="277724at2759"/>
<protein>
    <recommendedName>
        <fullName evidence="3">Guanine nucleotide-binding protein subunit beta-like protein</fullName>
    </recommendedName>
</protein>
<dbReference type="VEuPathDB" id="TriTrypDB:TRSC58_04907"/>
<dbReference type="Gene3D" id="2.130.10.10">
    <property type="entry name" value="YVTN repeat-like/Quinoprotein amine dehydrogenase"/>
    <property type="match status" value="1"/>
</dbReference>
<proteinExistence type="predicted"/>
<dbReference type="InterPro" id="IPR036322">
    <property type="entry name" value="WD40_repeat_dom_sf"/>
</dbReference>
<evidence type="ECO:0008006" key="3">
    <source>
        <dbReference type="Google" id="ProtNLM"/>
    </source>
</evidence>
<sequence length="321" mass="36016">MEVLKELPKSGLDALRNKFLLREHVGGLTEEEFEEALLGVCNSHKQVTAPTNAAVRRVFTSIDILGLGRISWDAFSMYAIDSLRQRGRCLLTGREAETEEAPFHPYHVEQLMSKVHAGYVQEMRVLPTLGKVMVVTTASGGRCSMNLCDLAQNLPLSGIIRLESGRPLVWDFIPQTAGGGSCNNVVCSYNGGVVQLFSTARKSCIHRHLDKSWQMRLSDTQSALHWVPSINRLAMGSRGGLVTLWDMQDRSQVLRKRLTRQYITSIQSQKQLLYVASLDTRKAVRCLDLQQNTVMYTFNDHSIGGATQLLVDVRVFVFYRV</sequence>
<organism evidence="1 2">
    <name type="scientific">Trypanosoma rangeli SC58</name>
    <dbReference type="NCBI Taxonomy" id="429131"/>
    <lineage>
        <taxon>Eukaryota</taxon>
        <taxon>Discoba</taxon>
        <taxon>Euglenozoa</taxon>
        <taxon>Kinetoplastea</taxon>
        <taxon>Metakinetoplastina</taxon>
        <taxon>Trypanosomatida</taxon>
        <taxon>Trypanosomatidae</taxon>
        <taxon>Trypanosoma</taxon>
        <taxon>Herpetosoma</taxon>
    </lineage>
</organism>
<dbReference type="Proteomes" id="UP000031737">
    <property type="component" value="Unassembled WGS sequence"/>
</dbReference>